<sequence>MIEEQRITGAHMAPGYRLHLTFADGAQGVVDLAPLVARGKVYRAIEAAPGAFRLVFDGTAIEWPDGAGDVVDFCADALRMQMVPARAAAE</sequence>
<dbReference type="InterPro" id="IPR018841">
    <property type="entry name" value="DUF2442"/>
</dbReference>
<dbReference type="RefSeq" id="WP_248670032.1">
    <property type="nucleotide sequence ID" value="NZ_JALPRX010000162.1"/>
</dbReference>
<dbReference type="Pfam" id="PF10387">
    <property type="entry name" value="DUF2442"/>
    <property type="match status" value="1"/>
</dbReference>
<comment type="caution">
    <text evidence="1">The sequence shown here is derived from an EMBL/GenBank/DDBJ whole genome shotgun (WGS) entry which is preliminary data.</text>
</comment>
<dbReference type="InterPro" id="IPR036782">
    <property type="entry name" value="NE0471-like_N"/>
</dbReference>
<reference evidence="1" key="1">
    <citation type="submission" date="2022-04" db="EMBL/GenBank/DDBJ databases">
        <title>Roseomonas acroporae sp. nov., isolated from coral Acropora digitifera.</title>
        <authorList>
            <person name="Sun H."/>
        </authorList>
    </citation>
    <scope>NUCLEOTIDE SEQUENCE</scope>
    <source>
        <strain evidence="1">NAR14</strain>
    </source>
</reference>
<dbReference type="Proteomes" id="UP001139516">
    <property type="component" value="Unassembled WGS sequence"/>
</dbReference>
<dbReference type="Gene3D" id="3.30.2020.10">
    <property type="entry name" value="NE0471-like N-terminal domain"/>
    <property type="match status" value="1"/>
</dbReference>
<evidence type="ECO:0000313" key="2">
    <source>
        <dbReference type="Proteomes" id="UP001139516"/>
    </source>
</evidence>
<evidence type="ECO:0000313" key="1">
    <source>
        <dbReference type="EMBL" id="MCK8787989.1"/>
    </source>
</evidence>
<accession>A0A9X1YCN2</accession>
<organism evidence="1 2">
    <name type="scientific">Roseomonas acroporae</name>
    <dbReference type="NCBI Taxonomy" id="2937791"/>
    <lineage>
        <taxon>Bacteria</taxon>
        <taxon>Pseudomonadati</taxon>
        <taxon>Pseudomonadota</taxon>
        <taxon>Alphaproteobacteria</taxon>
        <taxon>Acetobacterales</taxon>
        <taxon>Roseomonadaceae</taxon>
        <taxon>Roseomonas</taxon>
    </lineage>
</organism>
<name>A0A9X1YCN2_9PROT</name>
<proteinExistence type="predicted"/>
<gene>
    <name evidence="1" type="ORF">M0638_26900</name>
</gene>
<dbReference type="EMBL" id="JALPRX010000162">
    <property type="protein sequence ID" value="MCK8787989.1"/>
    <property type="molecule type" value="Genomic_DNA"/>
</dbReference>
<protein>
    <submittedName>
        <fullName evidence="1">DUF2442 domain-containing protein</fullName>
    </submittedName>
</protein>
<dbReference type="AlphaFoldDB" id="A0A9X1YCN2"/>
<keyword evidence="2" id="KW-1185">Reference proteome</keyword>
<dbReference type="SUPFAM" id="SSF143880">
    <property type="entry name" value="NE0471 N-terminal domain-like"/>
    <property type="match status" value="1"/>
</dbReference>